<sequence>MAGEQGVHTDPSAITDLTDAAEHEHPAVAPDGSKVGYRARRTLPIRVELVRQLRRRRTQLVLGFLVLLPFILVVAFELGQASPNRRSGGFVDLATASGVNFVILTLFVSSSFLLPMIVALFFGDTIASEASWSSLKYLLAAPVPRHRLLRKKALASGLLALAALVLLPAVALAVGVGWYGAGEAVSPTGEASSFGSGVVSLALAVCYISIHLFWVAGLALYLSVSTDAPLGAVGGAVLASILSQILDQITALEDLRDYLPTHYALAWADLLSTDVDWSQMAKGVFSALAYGAFFTLLAARKFARKDITS</sequence>
<dbReference type="AlphaFoldDB" id="A0A8T8HUI9"/>
<dbReference type="EMBL" id="CP072788">
    <property type="protein sequence ID" value="QTR02215.1"/>
    <property type="molecule type" value="Genomic_DNA"/>
</dbReference>
<dbReference type="GO" id="GO:0140359">
    <property type="term" value="F:ABC-type transporter activity"/>
    <property type="evidence" value="ECO:0007669"/>
    <property type="project" value="InterPro"/>
</dbReference>
<dbReference type="RefSeq" id="WP_204844354.1">
    <property type="nucleotide sequence ID" value="NZ_JAFBCL010000001.1"/>
</dbReference>
<feature type="transmembrane region" description="Helical" evidence="1">
    <location>
        <begin position="228"/>
        <end position="246"/>
    </location>
</feature>
<dbReference type="PANTHER" id="PTHR37305">
    <property type="entry name" value="INTEGRAL MEMBRANE PROTEIN-RELATED"/>
    <property type="match status" value="1"/>
</dbReference>
<reference evidence="2 5" key="1">
    <citation type="submission" date="2021-01" db="EMBL/GenBank/DDBJ databases">
        <title>Sequencing the genomes of 1000 actinobacteria strains.</title>
        <authorList>
            <person name="Klenk H.-P."/>
        </authorList>
    </citation>
    <scope>NUCLEOTIDE SEQUENCE [LARGE SCALE GENOMIC DNA]</scope>
    <source>
        <strain evidence="2 5">DSM 44581</strain>
    </source>
</reference>
<evidence type="ECO:0000256" key="1">
    <source>
        <dbReference type="SAM" id="Phobius"/>
    </source>
</evidence>
<proteinExistence type="predicted"/>
<evidence type="ECO:0000313" key="4">
    <source>
        <dbReference type="Proteomes" id="UP000671828"/>
    </source>
</evidence>
<dbReference type="Proteomes" id="UP001195724">
    <property type="component" value="Unassembled WGS sequence"/>
</dbReference>
<protein>
    <submittedName>
        <fullName evidence="3">ABC transporter permease</fullName>
    </submittedName>
    <submittedName>
        <fullName evidence="2">ABC-2 type transport system permease protein</fullName>
    </submittedName>
</protein>
<feature type="transmembrane region" description="Helical" evidence="1">
    <location>
        <begin position="99"/>
        <end position="122"/>
    </location>
</feature>
<dbReference type="Pfam" id="PF12730">
    <property type="entry name" value="ABC2_membrane_4"/>
    <property type="match status" value="1"/>
</dbReference>
<feature type="transmembrane region" description="Helical" evidence="1">
    <location>
        <begin position="280"/>
        <end position="299"/>
    </location>
</feature>
<feature type="transmembrane region" description="Helical" evidence="1">
    <location>
        <begin position="199"/>
        <end position="221"/>
    </location>
</feature>
<name>A0A8T8HUI9_9PSEU</name>
<evidence type="ECO:0000313" key="5">
    <source>
        <dbReference type="Proteomes" id="UP001195724"/>
    </source>
</evidence>
<feature type="transmembrane region" description="Helical" evidence="1">
    <location>
        <begin position="154"/>
        <end position="179"/>
    </location>
</feature>
<dbReference type="PANTHER" id="PTHR37305:SF1">
    <property type="entry name" value="MEMBRANE PROTEIN"/>
    <property type="match status" value="1"/>
</dbReference>
<dbReference type="Proteomes" id="UP000671828">
    <property type="component" value="Chromosome"/>
</dbReference>
<evidence type="ECO:0000313" key="2">
    <source>
        <dbReference type="EMBL" id="MBM7813757.1"/>
    </source>
</evidence>
<dbReference type="EMBL" id="JAFBCL010000001">
    <property type="protein sequence ID" value="MBM7813757.1"/>
    <property type="molecule type" value="Genomic_DNA"/>
</dbReference>
<keyword evidence="5" id="KW-1185">Reference proteome</keyword>
<keyword evidence="1" id="KW-0472">Membrane</keyword>
<feature type="transmembrane region" description="Helical" evidence="1">
    <location>
        <begin position="60"/>
        <end position="79"/>
    </location>
</feature>
<organism evidence="3 4">
    <name type="scientific">Saccharothrix algeriensis</name>
    <dbReference type="NCBI Taxonomy" id="173560"/>
    <lineage>
        <taxon>Bacteria</taxon>
        <taxon>Bacillati</taxon>
        <taxon>Actinomycetota</taxon>
        <taxon>Actinomycetes</taxon>
        <taxon>Pseudonocardiales</taxon>
        <taxon>Pseudonocardiaceae</taxon>
        <taxon>Saccharothrix</taxon>
    </lineage>
</organism>
<accession>A0A8T8HUI9</accession>
<gene>
    <name evidence="3" type="ORF">J7S33_23910</name>
    <name evidence="2" type="ORF">JOE68_004622</name>
</gene>
<reference evidence="3" key="2">
    <citation type="submission" date="2021-04" db="EMBL/GenBank/DDBJ databases">
        <title>Saccharothrix algeriensis WGS.</title>
        <authorList>
            <person name="Stuskova K."/>
            <person name="Hakalova E."/>
            <person name="Tebbal A.B."/>
            <person name="Eichmeier A."/>
        </authorList>
    </citation>
    <scope>NUCLEOTIDE SEQUENCE</scope>
    <source>
        <strain evidence="3">NRRL B-24137</strain>
    </source>
</reference>
<keyword evidence="1" id="KW-0812">Transmembrane</keyword>
<keyword evidence="1" id="KW-1133">Transmembrane helix</keyword>
<dbReference type="GO" id="GO:0005886">
    <property type="term" value="C:plasma membrane"/>
    <property type="evidence" value="ECO:0007669"/>
    <property type="project" value="UniProtKB-SubCell"/>
</dbReference>
<evidence type="ECO:0000313" key="3">
    <source>
        <dbReference type="EMBL" id="QTR02215.1"/>
    </source>
</evidence>